<sequence length="138" mass="14843">MVFLGGELSPMNPSLKDLPYPKFQVKGAQFIWLGLGRGVKPFFEPGGLSRPLESIHPPAPGAGSQYDRALHGQPILEGLLEYVPVFSMAGSLFNWLLPDLMAAPDTWGRSSKPESSGVTNLGELILGGPNPEVEVFLV</sequence>
<name>A0ACC2RYF4_9FUNG</name>
<proteinExistence type="predicted"/>
<accession>A0ACC2RYF4</accession>
<organism evidence="1 2">
    <name type="scientific">Entomophthora muscae</name>
    <dbReference type="NCBI Taxonomy" id="34485"/>
    <lineage>
        <taxon>Eukaryota</taxon>
        <taxon>Fungi</taxon>
        <taxon>Fungi incertae sedis</taxon>
        <taxon>Zoopagomycota</taxon>
        <taxon>Entomophthoromycotina</taxon>
        <taxon>Entomophthoromycetes</taxon>
        <taxon>Entomophthorales</taxon>
        <taxon>Entomophthoraceae</taxon>
        <taxon>Entomophthora</taxon>
    </lineage>
</organism>
<reference evidence="1" key="1">
    <citation type="submission" date="2022-04" db="EMBL/GenBank/DDBJ databases">
        <title>Genome of the entomopathogenic fungus Entomophthora muscae.</title>
        <authorList>
            <person name="Elya C."/>
            <person name="Lovett B.R."/>
            <person name="Lee E."/>
            <person name="Macias A.M."/>
            <person name="Hajek A.E."/>
            <person name="De Bivort B.L."/>
            <person name="Kasson M.T."/>
            <person name="De Fine Licht H.H."/>
            <person name="Stajich J.E."/>
        </authorList>
    </citation>
    <scope>NUCLEOTIDE SEQUENCE</scope>
    <source>
        <strain evidence="1">Berkeley</strain>
    </source>
</reference>
<evidence type="ECO:0000313" key="2">
    <source>
        <dbReference type="Proteomes" id="UP001165960"/>
    </source>
</evidence>
<dbReference type="EMBL" id="QTSX02006413">
    <property type="protein sequence ID" value="KAJ9055094.1"/>
    <property type="molecule type" value="Genomic_DNA"/>
</dbReference>
<keyword evidence="2" id="KW-1185">Reference proteome</keyword>
<protein>
    <submittedName>
        <fullName evidence="1">Uncharacterized protein</fullName>
    </submittedName>
</protein>
<comment type="caution">
    <text evidence="1">The sequence shown here is derived from an EMBL/GenBank/DDBJ whole genome shotgun (WGS) entry which is preliminary data.</text>
</comment>
<dbReference type="Proteomes" id="UP001165960">
    <property type="component" value="Unassembled WGS sequence"/>
</dbReference>
<evidence type="ECO:0000313" key="1">
    <source>
        <dbReference type="EMBL" id="KAJ9055094.1"/>
    </source>
</evidence>
<gene>
    <name evidence="1" type="ORF">DSO57_1007849</name>
</gene>